<keyword evidence="6 8" id="KW-0648">Protein biosynthesis</keyword>
<evidence type="ECO:0000256" key="4">
    <source>
        <dbReference type="ARBA" id="ARBA00022741"/>
    </source>
</evidence>
<dbReference type="HAMAP" id="MF_00022">
    <property type="entry name" value="Glu_tRNA_synth_type1"/>
    <property type="match status" value="1"/>
</dbReference>
<accession>A0ABT6CDM7</accession>
<feature type="short sequence motif" description="'HIGH' region" evidence="8">
    <location>
        <begin position="9"/>
        <end position="19"/>
    </location>
</feature>
<dbReference type="InterPro" id="IPR001412">
    <property type="entry name" value="aa-tRNA-synth_I_CS"/>
</dbReference>
<comment type="subcellular location">
    <subcellularLocation>
        <location evidence="8">Cytoplasm</location>
    </subcellularLocation>
</comment>
<dbReference type="Pfam" id="PF19269">
    <property type="entry name" value="Anticodon_2"/>
    <property type="match status" value="1"/>
</dbReference>
<dbReference type="NCBIfam" id="TIGR00464">
    <property type="entry name" value="gltX_bact"/>
    <property type="match status" value="1"/>
</dbReference>
<feature type="domain" description="Glutamyl/glutaminyl-tRNA synthetase class Ib catalytic" evidence="9">
    <location>
        <begin position="3"/>
        <end position="306"/>
    </location>
</feature>
<evidence type="ECO:0000256" key="3">
    <source>
        <dbReference type="ARBA" id="ARBA00022598"/>
    </source>
</evidence>
<evidence type="ECO:0000313" key="12">
    <source>
        <dbReference type="Proteomes" id="UP001222770"/>
    </source>
</evidence>
<dbReference type="PANTHER" id="PTHR43311">
    <property type="entry name" value="GLUTAMATE--TRNA LIGASE"/>
    <property type="match status" value="1"/>
</dbReference>
<comment type="catalytic activity">
    <reaction evidence="8">
        <text>tRNA(Glu) + L-glutamate + ATP = L-glutamyl-tRNA(Glu) + AMP + diphosphate</text>
        <dbReference type="Rhea" id="RHEA:23540"/>
        <dbReference type="Rhea" id="RHEA-COMP:9663"/>
        <dbReference type="Rhea" id="RHEA-COMP:9680"/>
        <dbReference type="ChEBI" id="CHEBI:29985"/>
        <dbReference type="ChEBI" id="CHEBI:30616"/>
        <dbReference type="ChEBI" id="CHEBI:33019"/>
        <dbReference type="ChEBI" id="CHEBI:78442"/>
        <dbReference type="ChEBI" id="CHEBI:78520"/>
        <dbReference type="ChEBI" id="CHEBI:456215"/>
        <dbReference type="EC" id="6.1.1.17"/>
    </reaction>
</comment>
<dbReference type="EMBL" id="JAROCY010000002">
    <property type="protein sequence ID" value="MDF8332030.1"/>
    <property type="molecule type" value="Genomic_DNA"/>
</dbReference>
<evidence type="ECO:0000313" key="11">
    <source>
        <dbReference type="EMBL" id="MDF8332030.1"/>
    </source>
</evidence>
<evidence type="ECO:0000256" key="1">
    <source>
        <dbReference type="ARBA" id="ARBA00007894"/>
    </source>
</evidence>
<dbReference type="InterPro" id="IPR014729">
    <property type="entry name" value="Rossmann-like_a/b/a_fold"/>
</dbReference>
<evidence type="ECO:0000256" key="6">
    <source>
        <dbReference type="ARBA" id="ARBA00022917"/>
    </source>
</evidence>
<dbReference type="Pfam" id="PF00749">
    <property type="entry name" value="tRNA-synt_1c"/>
    <property type="match status" value="1"/>
</dbReference>
<feature type="short sequence motif" description="'KMSKS' region" evidence="8">
    <location>
        <begin position="240"/>
        <end position="244"/>
    </location>
</feature>
<evidence type="ECO:0000256" key="2">
    <source>
        <dbReference type="ARBA" id="ARBA00022490"/>
    </source>
</evidence>
<keyword evidence="4 8" id="KW-0547">Nucleotide-binding</keyword>
<dbReference type="RefSeq" id="WP_277275195.1">
    <property type="nucleotide sequence ID" value="NZ_JAROCY010000002.1"/>
</dbReference>
<evidence type="ECO:0000259" key="9">
    <source>
        <dbReference type="Pfam" id="PF00749"/>
    </source>
</evidence>
<organism evidence="11 12">
    <name type="scientific">Novosphingobium cyanobacteriorum</name>
    <dbReference type="NCBI Taxonomy" id="3024215"/>
    <lineage>
        <taxon>Bacteria</taxon>
        <taxon>Pseudomonadati</taxon>
        <taxon>Pseudomonadota</taxon>
        <taxon>Alphaproteobacteria</taxon>
        <taxon>Sphingomonadales</taxon>
        <taxon>Sphingomonadaceae</taxon>
        <taxon>Novosphingobium</taxon>
    </lineage>
</organism>
<sequence length="446" mass="48823">MTVVTRFAPSPTGRLHVGNIRTALHNWLLARRSGGRFLLRIDDTDAARSREEHVEAIRADLQWLGLTPEREERQSARFAIYEAAFERLVAAGRLYRCYETAQELELKRKVLLGRGLPPIYDRSALKLTDEDHAAKAAAGEQPHWRFLLDHDTPIEWVDGIRGPQHFDPKQMSDPVVRRADGSWLYMLPSAIDDVDMGVTDVLRGEDHVSNTATQVQMFAALGAQAPRFAHEALLTGTEGKLSKRLGSLGVADLRDSGIEPQALVALLARLGTADPVDASLDAAALAASFDLSRFGRAPARFDEAELERVNAAVVHALPFAEVADRLPGGMGEAAWEAIRPNLNHVGEAAQWWQVVTGPVAGPEFDAETREYLDQAATVAALLDWTTDPWGALTAALKDATGRKGKALFLPLRQALTGMDHGPDMKALLPLIAKDEAVRRLGLDGMR</sequence>
<dbReference type="SUPFAM" id="SSF52374">
    <property type="entry name" value="Nucleotidylyl transferase"/>
    <property type="match status" value="1"/>
</dbReference>
<dbReference type="InterPro" id="IPR020751">
    <property type="entry name" value="aa-tRNA-synth_I_codon-bd_sub2"/>
</dbReference>
<evidence type="ECO:0000256" key="7">
    <source>
        <dbReference type="ARBA" id="ARBA00023146"/>
    </source>
</evidence>
<dbReference type="PRINTS" id="PR00987">
    <property type="entry name" value="TRNASYNTHGLU"/>
</dbReference>
<dbReference type="Gene3D" id="3.40.50.620">
    <property type="entry name" value="HUPs"/>
    <property type="match status" value="1"/>
</dbReference>
<dbReference type="InterPro" id="IPR008925">
    <property type="entry name" value="aa_tRNA-synth_I_cd-bd_sf"/>
</dbReference>
<evidence type="ECO:0000256" key="5">
    <source>
        <dbReference type="ARBA" id="ARBA00022840"/>
    </source>
</evidence>
<reference evidence="11 12" key="1">
    <citation type="submission" date="2023-03" db="EMBL/GenBank/DDBJ databases">
        <title>Novosphingobium cyanobacteriorum sp. nov., isolated from a eutrophic reservoir during the Microcystis bloom period.</title>
        <authorList>
            <person name="Kang M."/>
            <person name="Le V."/>
            <person name="Ko S.-R."/>
            <person name="Lee S.-A."/>
            <person name="Ahn C.-Y."/>
        </authorList>
    </citation>
    <scope>NUCLEOTIDE SEQUENCE [LARGE SCALE GENOMIC DNA]</scope>
    <source>
        <strain evidence="11 12">HBC54</strain>
    </source>
</reference>
<comment type="caution">
    <text evidence="11">The sequence shown here is derived from an EMBL/GenBank/DDBJ whole genome shotgun (WGS) entry which is preliminary data.</text>
</comment>
<comment type="subunit">
    <text evidence="8">Monomer.</text>
</comment>
<dbReference type="PANTHER" id="PTHR43311:SF2">
    <property type="entry name" value="GLUTAMATE--TRNA LIGASE, MITOCHONDRIAL-RELATED"/>
    <property type="match status" value="1"/>
</dbReference>
<dbReference type="EC" id="6.1.1.17" evidence="8"/>
<keyword evidence="5 8" id="KW-0067">ATP-binding</keyword>
<dbReference type="InterPro" id="IPR004527">
    <property type="entry name" value="Glu-tRNA-ligase_bac/mito"/>
</dbReference>
<proteinExistence type="inferred from homology"/>
<dbReference type="InterPro" id="IPR020058">
    <property type="entry name" value="Glu/Gln-tRNA-synth_Ib_cat-dom"/>
</dbReference>
<dbReference type="Gene3D" id="1.10.10.350">
    <property type="match status" value="1"/>
</dbReference>
<name>A0ABT6CDM7_9SPHN</name>
<keyword evidence="2 8" id="KW-0963">Cytoplasm</keyword>
<protein>
    <recommendedName>
        <fullName evidence="8">Glutamate--tRNA ligase</fullName>
        <ecNumber evidence="8">6.1.1.17</ecNumber>
    </recommendedName>
    <alternativeName>
        <fullName evidence="8">Glutamyl-tRNA synthetase</fullName>
        <shortName evidence="8">GluRS</shortName>
    </alternativeName>
</protein>
<keyword evidence="3 8" id="KW-0436">Ligase</keyword>
<gene>
    <name evidence="8 11" type="primary">gltX</name>
    <name evidence="11" type="ORF">POM99_02345</name>
</gene>
<evidence type="ECO:0000259" key="10">
    <source>
        <dbReference type="Pfam" id="PF19269"/>
    </source>
</evidence>
<dbReference type="Proteomes" id="UP001222770">
    <property type="component" value="Unassembled WGS sequence"/>
</dbReference>
<dbReference type="InterPro" id="IPR049940">
    <property type="entry name" value="GluQ/Sye"/>
</dbReference>
<dbReference type="PROSITE" id="PS00178">
    <property type="entry name" value="AA_TRNA_LIGASE_I"/>
    <property type="match status" value="1"/>
</dbReference>
<dbReference type="SUPFAM" id="SSF48163">
    <property type="entry name" value="An anticodon-binding domain of class I aminoacyl-tRNA synthetases"/>
    <property type="match status" value="1"/>
</dbReference>
<comment type="caution">
    <text evidence="8">Lacks conserved residue(s) required for the propagation of feature annotation.</text>
</comment>
<dbReference type="InterPro" id="IPR000924">
    <property type="entry name" value="Glu/Gln-tRNA-synth"/>
</dbReference>
<evidence type="ECO:0000256" key="8">
    <source>
        <dbReference type="HAMAP-Rule" id="MF_00022"/>
    </source>
</evidence>
<keyword evidence="7 8" id="KW-0030">Aminoacyl-tRNA synthetase</keyword>
<feature type="binding site" evidence="8">
    <location>
        <position position="243"/>
    </location>
    <ligand>
        <name>ATP</name>
        <dbReference type="ChEBI" id="CHEBI:30616"/>
    </ligand>
</feature>
<keyword evidence="12" id="KW-1185">Reference proteome</keyword>
<dbReference type="InterPro" id="IPR045462">
    <property type="entry name" value="aa-tRNA-synth_I_cd-bd"/>
</dbReference>
<comment type="similarity">
    <text evidence="1 8">Belongs to the class-I aminoacyl-tRNA synthetase family. Glutamate--tRNA ligase type 1 subfamily.</text>
</comment>
<comment type="function">
    <text evidence="8">Catalyzes the attachment of glutamate to tRNA(Glu) in a two-step reaction: glutamate is first activated by ATP to form Glu-AMP and then transferred to the acceptor end of tRNA(Glu).</text>
</comment>
<feature type="domain" description="Aminoacyl-tRNA synthetase class I anticodon-binding" evidence="10">
    <location>
        <begin position="366"/>
        <end position="440"/>
    </location>
</feature>
<dbReference type="GO" id="GO:0004818">
    <property type="term" value="F:glutamate-tRNA ligase activity"/>
    <property type="evidence" value="ECO:0007669"/>
    <property type="project" value="UniProtKB-EC"/>
</dbReference>